<protein>
    <submittedName>
        <fullName evidence="2">Uncharacterized protein</fullName>
    </submittedName>
</protein>
<feature type="non-terminal residue" evidence="2">
    <location>
        <position position="1"/>
    </location>
</feature>
<evidence type="ECO:0000313" key="2">
    <source>
        <dbReference type="EMBL" id="JAS56672.1"/>
    </source>
</evidence>
<evidence type="ECO:0000256" key="1">
    <source>
        <dbReference type="SAM" id="MobiDB-lite"/>
    </source>
</evidence>
<dbReference type="AlphaFoldDB" id="A0A1B6G2M5"/>
<feature type="compositionally biased region" description="Polar residues" evidence="1">
    <location>
        <begin position="68"/>
        <end position="83"/>
    </location>
</feature>
<organism evidence="2">
    <name type="scientific">Cuerna arida</name>
    <dbReference type="NCBI Taxonomy" id="1464854"/>
    <lineage>
        <taxon>Eukaryota</taxon>
        <taxon>Metazoa</taxon>
        <taxon>Ecdysozoa</taxon>
        <taxon>Arthropoda</taxon>
        <taxon>Hexapoda</taxon>
        <taxon>Insecta</taxon>
        <taxon>Pterygota</taxon>
        <taxon>Neoptera</taxon>
        <taxon>Paraneoptera</taxon>
        <taxon>Hemiptera</taxon>
        <taxon>Auchenorrhyncha</taxon>
        <taxon>Membracoidea</taxon>
        <taxon>Cicadellidae</taxon>
        <taxon>Cicadellinae</taxon>
        <taxon>Proconiini</taxon>
        <taxon>Cuerna</taxon>
    </lineage>
</organism>
<feature type="compositionally biased region" description="Pro residues" evidence="1">
    <location>
        <begin position="84"/>
        <end position="105"/>
    </location>
</feature>
<sequence>NSDESSLKMSTALQQHISHSFSRLNRKPSIERDLAIAAPTSSALHRGSPALDSGAGSSRSDSPRLTDFHSQLNRNYSPNTFNDQPPPPPPRCNITPPPPPPPPHHPCLKRTSPSSINRV</sequence>
<feature type="non-terminal residue" evidence="2">
    <location>
        <position position="119"/>
    </location>
</feature>
<proteinExistence type="predicted"/>
<name>A0A1B6G2M5_9HEMI</name>
<feature type="compositionally biased region" description="Polar residues" evidence="1">
    <location>
        <begin position="7"/>
        <end position="23"/>
    </location>
</feature>
<feature type="region of interest" description="Disordered" evidence="1">
    <location>
        <begin position="1"/>
        <end position="119"/>
    </location>
</feature>
<gene>
    <name evidence="2" type="ORF">g.44161</name>
</gene>
<dbReference type="EMBL" id="GECZ01013097">
    <property type="protein sequence ID" value="JAS56672.1"/>
    <property type="molecule type" value="Transcribed_RNA"/>
</dbReference>
<accession>A0A1B6G2M5</accession>
<reference evidence="2" key="1">
    <citation type="submission" date="2015-11" db="EMBL/GenBank/DDBJ databases">
        <title>De novo transcriptome assembly of four potential Pierce s Disease insect vectors from Arizona vineyards.</title>
        <authorList>
            <person name="Tassone E.E."/>
        </authorList>
    </citation>
    <scope>NUCLEOTIDE SEQUENCE</scope>
</reference>